<evidence type="ECO:0000313" key="2">
    <source>
        <dbReference type="EMBL" id="CDG19869.1"/>
    </source>
</evidence>
<dbReference type="Proteomes" id="UP000032735">
    <property type="component" value="Chromosome"/>
</dbReference>
<keyword evidence="1" id="KW-0472">Membrane</keyword>
<dbReference type="EMBL" id="FO704551">
    <property type="protein sequence ID" value="CDG19869.1"/>
    <property type="molecule type" value="Genomic_DNA"/>
</dbReference>
<dbReference type="KEGG" id="xpo:XPG1_0214"/>
<dbReference type="STRING" id="1354304.XPG1_0214"/>
<organism evidence="2 3">
    <name type="scientific">Xenorhabdus poinarii G6</name>
    <dbReference type="NCBI Taxonomy" id="1354304"/>
    <lineage>
        <taxon>Bacteria</taxon>
        <taxon>Pseudomonadati</taxon>
        <taxon>Pseudomonadota</taxon>
        <taxon>Gammaproteobacteria</taxon>
        <taxon>Enterobacterales</taxon>
        <taxon>Morganellaceae</taxon>
        <taxon>Xenorhabdus</taxon>
    </lineage>
</organism>
<evidence type="ECO:0000256" key="1">
    <source>
        <dbReference type="SAM" id="Phobius"/>
    </source>
</evidence>
<keyword evidence="3" id="KW-1185">Reference proteome</keyword>
<sequence>MRRLRFNNRVIVHFIYTVIIINFQATKYINAFLTWLVFHAGYNIFIASHIRI</sequence>
<keyword evidence="1" id="KW-1133">Transmembrane helix</keyword>
<proteinExistence type="predicted"/>
<dbReference type="AlphaFoldDB" id="A0A068QYK6"/>
<dbReference type="HOGENOM" id="CLU_3086345_0_0_6"/>
<protein>
    <submittedName>
        <fullName evidence="2">Uncharacterized protein</fullName>
    </submittedName>
</protein>
<gene>
    <name evidence="2" type="ORF">XPG1_0214</name>
</gene>
<reference evidence="2 3" key="1">
    <citation type="submission" date="2013-07" db="EMBL/GenBank/DDBJ databases">
        <authorList>
            <person name="Genoscope - CEA"/>
        </authorList>
    </citation>
    <scope>NUCLEOTIDE SEQUENCE [LARGE SCALE GENOMIC DNA]</scope>
    <source>
        <strain evidence="2 3">G6</strain>
    </source>
</reference>
<feature type="transmembrane region" description="Helical" evidence="1">
    <location>
        <begin position="31"/>
        <end position="50"/>
    </location>
</feature>
<name>A0A068QYK6_9GAMM</name>
<keyword evidence="1" id="KW-0812">Transmembrane</keyword>
<accession>A0A068QYK6</accession>
<evidence type="ECO:0000313" key="3">
    <source>
        <dbReference type="Proteomes" id="UP000032735"/>
    </source>
</evidence>